<proteinExistence type="predicted"/>
<reference evidence="5 6" key="1">
    <citation type="submission" date="2019-03" db="EMBL/GenBank/DDBJ databases">
        <title>Ruegeria lutea sp. nov., a novel strain, isolated from marine sediment, the Masan Bay, South Korea.</title>
        <authorList>
            <person name="Kim J."/>
            <person name="Kim D.-Y."/>
            <person name="Lee S.-S."/>
        </authorList>
    </citation>
    <scope>NUCLEOTIDE SEQUENCE [LARGE SCALE GENOMIC DNA]</scope>
    <source>
        <strain evidence="5 6">318-1</strain>
    </source>
</reference>
<keyword evidence="2 4" id="KW-0732">Signal</keyword>
<name>A0A4R5V626_9RHOB</name>
<comment type="subcellular location">
    <subcellularLocation>
        <location evidence="1">Periplasm</location>
    </subcellularLocation>
</comment>
<evidence type="ECO:0000313" key="6">
    <source>
        <dbReference type="Proteomes" id="UP000295301"/>
    </source>
</evidence>
<keyword evidence="3" id="KW-0574">Periplasm</keyword>
<evidence type="ECO:0000313" key="5">
    <source>
        <dbReference type="EMBL" id="TDK47442.1"/>
    </source>
</evidence>
<protein>
    <submittedName>
        <fullName evidence="5">TRAP transporter substrate-binding protein</fullName>
    </submittedName>
</protein>
<sequence length="343" mass="37471">MMMKRLITTFAAGITAAGLTAGAALAQTELTYSSWIPWTHPVNLNIYIPWMEAIEKESEGRITFKRLPKPVGSPPAHFDAVRTGQADVAFTVHGYARKRFAAYLFAELPFLGDRAETTSIALQRTHDKFLADKGFYDGVHLIGMNMHGPGQVHHSKKNILSPADMEGQKMRTGGPIPLAIVEGWGGVSIRQPSPKSYEILSSGIADGILFPYESVTSFNLTDLVPYSTNLPGGWYSSSHFLIMNQAKYDALSAEDKAVVDKYSGEAFAKLAGQGWDRINDKGLEDVLANGNTVVDAPDELIAAVEELNKGFLETYYQNAAEVGIDGKEMLDYFKAQVAELSAQ</sequence>
<dbReference type="AlphaFoldDB" id="A0A4R5V626"/>
<dbReference type="EMBL" id="SMUV01000065">
    <property type="protein sequence ID" value="TDK47442.1"/>
    <property type="molecule type" value="Genomic_DNA"/>
</dbReference>
<feature type="signal peptide" evidence="4">
    <location>
        <begin position="1"/>
        <end position="26"/>
    </location>
</feature>
<evidence type="ECO:0000256" key="3">
    <source>
        <dbReference type="ARBA" id="ARBA00022764"/>
    </source>
</evidence>
<dbReference type="NCBIfam" id="NF037995">
    <property type="entry name" value="TRAP_S1"/>
    <property type="match status" value="1"/>
</dbReference>
<evidence type="ECO:0000256" key="4">
    <source>
        <dbReference type="SAM" id="SignalP"/>
    </source>
</evidence>
<evidence type="ECO:0000256" key="2">
    <source>
        <dbReference type="ARBA" id="ARBA00022729"/>
    </source>
</evidence>
<feature type="chain" id="PRO_5020974334" evidence="4">
    <location>
        <begin position="27"/>
        <end position="343"/>
    </location>
</feature>
<evidence type="ECO:0000256" key="1">
    <source>
        <dbReference type="ARBA" id="ARBA00004418"/>
    </source>
</evidence>
<dbReference type="GO" id="GO:0042597">
    <property type="term" value="C:periplasmic space"/>
    <property type="evidence" value="ECO:0007669"/>
    <property type="project" value="UniProtKB-SubCell"/>
</dbReference>
<dbReference type="Pfam" id="PF03480">
    <property type="entry name" value="DctP"/>
    <property type="match status" value="1"/>
</dbReference>
<keyword evidence="6" id="KW-1185">Reference proteome</keyword>
<organism evidence="5 6">
    <name type="scientific">Antarcticimicrobium luteum</name>
    <dbReference type="NCBI Taxonomy" id="2547397"/>
    <lineage>
        <taxon>Bacteria</taxon>
        <taxon>Pseudomonadati</taxon>
        <taxon>Pseudomonadota</taxon>
        <taxon>Alphaproteobacteria</taxon>
        <taxon>Rhodobacterales</taxon>
        <taxon>Paracoccaceae</taxon>
        <taxon>Antarcticimicrobium</taxon>
    </lineage>
</organism>
<accession>A0A4R5V626</accession>
<dbReference type="Proteomes" id="UP000295301">
    <property type="component" value="Unassembled WGS sequence"/>
</dbReference>
<dbReference type="Gene3D" id="3.40.190.170">
    <property type="entry name" value="Bacterial extracellular solute-binding protein, family 7"/>
    <property type="match status" value="1"/>
</dbReference>
<comment type="caution">
    <text evidence="5">The sequence shown here is derived from an EMBL/GenBank/DDBJ whole genome shotgun (WGS) entry which is preliminary data.</text>
</comment>
<dbReference type="RefSeq" id="WP_133359835.1">
    <property type="nucleotide sequence ID" value="NZ_SMUV01000065.1"/>
</dbReference>
<dbReference type="InterPro" id="IPR018389">
    <property type="entry name" value="DctP_fam"/>
</dbReference>
<gene>
    <name evidence="5" type="ORF">E1832_11190</name>
</gene>
<dbReference type="GO" id="GO:0055085">
    <property type="term" value="P:transmembrane transport"/>
    <property type="evidence" value="ECO:0007669"/>
    <property type="project" value="InterPro"/>
</dbReference>
<dbReference type="CDD" id="cd13665">
    <property type="entry name" value="PBP2_TRAP_Dctp3_4"/>
    <property type="match status" value="1"/>
</dbReference>
<dbReference type="PANTHER" id="PTHR33376">
    <property type="match status" value="1"/>
</dbReference>
<dbReference type="PANTHER" id="PTHR33376:SF15">
    <property type="entry name" value="BLL6794 PROTEIN"/>
    <property type="match status" value="1"/>
</dbReference>
<dbReference type="OrthoDB" id="7822595at2"/>
<dbReference type="InterPro" id="IPR038404">
    <property type="entry name" value="TRAP_DctP_sf"/>
</dbReference>